<evidence type="ECO:0000313" key="16">
    <source>
        <dbReference type="EMBL" id="OWM68738.1"/>
    </source>
</evidence>
<evidence type="ECO:0000256" key="3">
    <source>
        <dbReference type="ARBA" id="ARBA00004906"/>
    </source>
</evidence>
<dbReference type="GO" id="GO:0005768">
    <property type="term" value="C:endosome"/>
    <property type="evidence" value="ECO:0007669"/>
    <property type="project" value="TreeGrafter"/>
</dbReference>
<evidence type="ECO:0000256" key="7">
    <source>
        <dbReference type="ARBA" id="ARBA00022771"/>
    </source>
</evidence>
<feature type="compositionally biased region" description="Low complexity" evidence="13">
    <location>
        <begin position="17"/>
        <end position="26"/>
    </location>
</feature>
<protein>
    <recommendedName>
        <fullName evidence="15">RING-type domain-containing protein</fullName>
    </recommendedName>
</protein>
<dbReference type="FunFam" id="3.30.40.10:FF:000658">
    <property type="entry name" value="E3 ubiquitin-protein ligase APD2"/>
    <property type="match status" value="1"/>
</dbReference>
<dbReference type="GO" id="GO:0008270">
    <property type="term" value="F:zinc ion binding"/>
    <property type="evidence" value="ECO:0007669"/>
    <property type="project" value="UniProtKB-KW"/>
</dbReference>
<evidence type="ECO:0000259" key="15">
    <source>
        <dbReference type="PROSITE" id="PS50089"/>
    </source>
</evidence>
<name>A0A218W8D6_PUNGR</name>
<sequence>MEDEASNGAGQHPPVPSSSFSAPTSSRVVQAEGSSYVNGTLQHQQRQSSRMSYRINISISDASPSEMKDDVWSCLVVLVTFWFFASMTLILGFYGSVNLQLGPNSSRLIQTNPFFVQYIKVEELDESKAGPMLYAFYGHPPLNVEKKWIESHRAFIPANFHKEWMYFLNEGSEVDIQYGVQSSLALSLVVAKGRGTLVEWIEDPSYPNTTLSWDIIYGSGRLRQTFSNSAAYYIAVGNLNTEGVEVELNITVKARLYDTTKAYYKCSLGNPSCSLKINLLKNNAAVLTSPEEGTVDDDWYVKLSYGPRWITYFVGSGAMTVLILLAFRFCNTCQTSREDDTGFQTERIETEQQTPLIPNKDDDLSSWGSSYDSVSHDEEDLEEKFVASSISFEGKTSAEGENCNNPRGLCAICFDSPRDCFFLPCGHCAACFDCGSRIAKEDGSCPICQRKMKKVKKIFTFVKKTLLCHPLVLYASIVKRCSSIDRSIVKRCSAIKEEEEEGETGSSGAGKEGRRSHSLEFD</sequence>
<keyword evidence="10 14" id="KW-1133">Transmembrane helix</keyword>
<proteinExistence type="predicted"/>
<keyword evidence="7 12" id="KW-0863">Zinc-finger</keyword>
<evidence type="ECO:0000256" key="13">
    <source>
        <dbReference type="SAM" id="MobiDB-lite"/>
    </source>
</evidence>
<feature type="compositionally biased region" description="Basic and acidic residues" evidence="13">
    <location>
        <begin position="511"/>
        <end position="522"/>
    </location>
</feature>
<evidence type="ECO:0000256" key="5">
    <source>
        <dbReference type="ARBA" id="ARBA00022692"/>
    </source>
</evidence>
<dbReference type="GO" id="GO:0000278">
    <property type="term" value="P:mitotic cell cycle"/>
    <property type="evidence" value="ECO:0007669"/>
    <property type="project" value="UniProtKB-ARBA"/>
</dbReference>
<comment type="subcellular location">
    <subcellularLocation>
        <location evidence="2">Endomembrane system</location>
    </subcellularLocation>
    <subcellularLocation>
        <location evidence="1">Membrane</location>
        <topology evidence="1">Multi-pass membrane protein</topology>
    </subcellularLocation>
</comment>
<dbReference type="PANTHER" id="PTHR46858">
    <property type="entry name" value="OS05G0521000 PROTEIN"/>
    <property type="match status" value="1"/>
</dbReference>
<dbReference type="InterPro" id="IPR013083">
    <property type="entry name" value="Znf_RING/FYVE/PHD"/>
</dbReference>
<comment type="caution">
    <text evidence="16">The sequence shown here is derived from an EMBL/GenBank/DDBJ whole genome shotgun (WGS) entry which is preliminary data.</text>
</comment>
<dbReference type="SUPFAM" id="SSF57850">
    <property type="entry name" value="RING/U-box"/>
    <property type="match status" value="1"/>
</dbReference>
<dbReference type="Proteomes" id="UP000197138">
    <property type="component" value="Unassembled WGS sequence"/>
</dbReference>
<reference evidence="17" key="1">
    <citation type="journal article" date="2017" name="Plant J.">
        <title>The pomegranate (Punica granatum L.) genome and the genomics of punicalagin biosynthesis.</title>
        <authorList>
            <person name="Qin G."/>
            <person name="Xu C."/>
            <person name="Ming R."/>
            <person name="Tang H."/>
            <person name="Guyot R."/>
            <person name="Kramer E.M."/>
            <person name="Hu Y."/>
            <person name="Yi X."/>
            <person name="Qi Y."/>
            <person name="Xu X."/>
            <person name="Gao Z."/>
            <person name="Pan H."/>
            <person name="Jian J."/>
            <person name="Tian Y."/>
            <person name="Yue Z."/>
            <person name="Xu Y."/>
        </authorList>
    </citation>
    <scope>NUCLEOTIDE SEQUENCE [LARGE SCALE GENOMIC DNA]</scope>
    <source>
        <strain evidence="17">cv. Dabenzi</strain>
    </source>
</reference>
<feature type="transmembrane region" description="Helical" evidence="14">
    <location>
        <begin position="75"/>
        <end position="97"/>
    </location>
</feature>
<feature type="region of interest" description="Disordered" evidence="13">
    <location>
        <begin position="1"/>
        <end position="29"/>
    </location>
</feature>
<dbReference type="InterPro" id="IPR001841">
    <property type="entry name" value="Znf_RING"/>
</dbReference>
<evidence type="ECO:0000256" key="10">
    <source>
        <dbReference type="ARBA" id="ARBA00022989"/>
    </source>
</evidence>
<dbReference type="GO" id="GO:0016567">
    <property type="term" value="P:protein ubiquitination"/>
    <property type="evidence" value="ECO:0007669"/>
    <property type="project" value="TreeGrafter"/>
</dbReference>
<evidence type="ECO:0000256" key="1">
    <source>
        <dbReference type="ARBA" id="ARBA00004141"/>
    </source>
</evidence>
<dbReference type="PROSITE" id="PS50089">
    <property type="entry name" value="ZF_RING_2"/>
    <property type="match status" value="1"/>
</dbReference>
<evidence type="ECO:0000256" key="4">
    <source>
        <dbReference type="ARBA" id="ARBA00022679"/>
    </source>
</evidence>
<keyword evidence="6" id="KW-0479">Metal-binding</keyword>
<dbReference type="InterPro" id="IPR032010">
    <property type="entry name" value="APD1-4_M"/>
</dbReference>
<feature type="transmembrane region" description="Helical" evidence="14">
    <location>
        <begin position="309"/>
        <end position="329"/>
    </location>
</feature>
<dbReference type="Pfam" id="PF16040">
    <property type="entry name" value="APD1-4_N"/>
    <property type="match status" value="1"/>
</dbReference>
<evidence type="ECO:0000256" key="6">
    <source>
        <dbReference type="ARBA" id="ARBA00022723"/>
    </source>
</evidence>
<dbReference type="EMBL" id="MTKT01004939">
    <property type="protein sequence ID" value="OWM68738.1"/>
    <property type="molecule type" value="Genomic_DNA"/>
</dbReference>
<keyword evidence="8" id="KW-0833">Ubl conjugation pathway</keyword>
<evidence type="ECO:0000256" key="9">
    <source>
        <dbReference type="ARBA" id="ARBA00022833"/>
    </source>
</evidence>
<gene>
    <name evidence="16" type="ORF">CDL15_Pgr024925</name>
</gene>
<evidence type="ECO:0000256" key="14">
    <source>
        <dbReference type="SAM" id="Phobius"/>
    </source>
</evidence>
<evidence type="ECO:0000256" key="2">
    <source>
        <dbReference type="ARBA" id="ARBA00004308"/>
    </source>
</evidence>
<evidence type="ECO:0000313" key="17">
    <source>
        <dbReference type="Proteomes" id="UP000197138"/>
    </source>
</evidence>
<dbReference type="Pfam" id="PF13920">
    <property type="entry name" value="zf-C3HC4_3"/>
    <property type="match status" value="1"/>
</dbReference>
<keyword evidence="4" id="KW-0808">Transferase</keyword>
<organism evidence="16 17">
    <name type="scientific">Punica granatum</name>
    <name type="common">Pomegranate</name>
    <dbReference type="NCBI Taxonomy" id="22663"/>
    <lineage>
        <taxon>Eukaryota</taxon>
        <taxon>Viridiplantae</taxon>
        <taxon>Streptophyta</taxon>
        <taxon>Embryophyta</taxon>
        <taxon>Tracheophyta</taxon>
        <taxon>Spermatophyta</taxon>
        <taxon>Magnoliopsida</taxon>
        <taxon>eudicotyledons</taxon>
        <taxon>Gunneridae</taxon>
        <taxon>Pentapetalae</taxon>
        <taxon>rosids</taxon>
        <taxon>malvids</taxon>
        <taxon>Myrtales</taxon>
        <taxon>Lythraceae</taxon>
        <taxon>Punica</taxon>
    </lineage>
</organism>
<feature type="region of interest" description="Disordered" evidence="13">
    <location>
        <begin position="496"/>
        <end position="522"/>
    </location>
</feature>
<feature type="domain" description="RING-type" evidence="15">
    <location>
        <begin position="410"/>
        <end position="449"/>
    </location>
</feature>
<dbReference type="Gene3D" id="3.30.40.10">
    <property type="entry name" value="Zinc/RING finger domain, C3HC4 (zinc finger)"/>
    <property type="match status" value="1"/>
</dbReference>
<dbReference type="GO" id="GO:0009555">
    <property type="term" value="P:pollen development"/>
    <property type="evidence" value="ECO:0007669"/>
    <property type="project" value="UniProtKB-ARBA"/>
</dbReference>
<dbReference type="PANTHER" id="PTHR46858:SF11">
    <property type="entry name" value="LIGASE, PUTATIVE-RELATED"/>
    <property type="match status" value="1"/>
</dbReference>
<dbReference type="GO" id="GO:0009705">
    <property type="term" value="C:plant-type vacuole membrane"/>
    <property type="evidence" value="ECO:0007669"/>
    <property type="project" value="TreeGrafter"/>
</dbReference>
<keyword evidence="11 14" id="KW-0472">Membrane</keyword>
<dbReference type="GO" id="GO:0061630">
    <property type="term" value="F:ubiquitin protein ligase activity"/>
    <property type="evidence" value="ECO:0007669"/>
    <property type="project" value="TreeGrafter"/>
</dbReference>
<evidence type="ECO:0000256" key="11">
    <source>
        <dbReference type="ARBA" id="ARBA00023136"/>
    </source>
</evidence>
<comment type="pathway">
    <text evidence="3">Protein modification; protein ubiquitination.</text>
</comment>
<dbReference type="InterPro" id="IPR032008">
    <property type="entry name" value="APD1-4_N"/>
</dbReference>
<keyword evidence="9" id="KW-0862">Zinc</keyword>
<dbReference type="Pfam" id="PF16041">
    <property type="entry name" value="APD1-4_M"/>
    <property type="match status" value="1"/>
</dbReference>
<evidence type="ECO:0000256" key="8">
    <source>
        <dbReference type="ARBA" id="ARBA00022786"/>
    </source>
</evidence>
<keyword evidence="5 14" id="KW-0812">Transmembrane</keyword>
<evidence type="ECO:0000256" key="12">
    <source>
        <dbReference type="PROSITE-ProRule" id="PRU00175"/>
    </source>
</evidence>
<accession>A0A218W8D6</accession>
<dbReference type="SMART" id="SM00184">
    <property type="entry name" value="RING"/>
    <property type="match status" value="1"/>
</dbReference>
<dbReference type="AlphaFoldDB" id="A0A218W8D6"/>